<sequence length="208" mass="22717">MPPKKEMKKGEEGDKKEQLFTYTLKIKLNCVCDGCRNKVFPVFRKHCGDNWELVSQSKTGSSVEWNVKVTNAKTNEKKLEGYLKEVKEGLQCEAKDIKSKENGDGKKSKTDGNGEGEKKSGNGDAKKEVVVKKDDANAGKEKSGGGGGGGPNYNDAFKHSAALAGPTKGPYATVHPDWLNQVMNTQYMIMKAVPHLFSDDNPFACAIL</sequence>
<proteinExistence type="predicted"/>
<name>A0AAV0F4P0_9ASTE</name>
<dbReference type="Proteomes" id="UP001152523">
    <property type="component" value="Unassembled WGS sequence"/>
</dbReference>
<reference evidence="2" key="1">
    <citation type="submission" date="2022-07" db="EMBL/GenBank/DDBJ databases">
        <authorList>
            <person name="Macas J."/>
            <person name="Novak P."/>
            <person name="Neumann P."/>
        </authorList>
    </citation>
    <scope>NUCLEOTIDE SEQUENCE</scope>
</reference>
<comment type="caution">
    <text evidence="2">The sequence shown here is derived from an EMBL/GenBank/DDBJ whole genome shotgun (WGS) entry which is preliminary data.</text>
</comment>
<keyword evidence="3" id="KW-1185">Reference proteome</keyword>
<dbReference type="EMBL" id="CAMAPF010000962">
    <property type="protein sequence ID" value="CAH9130506.1"/>
    <property type="molecule type" value="Genomic_DNA"/>
</dbReference>
<protein>
    <submittedName>
        <fullName evidence="2">Uncharacterized protein</fullName>
    </submittedName>
</protein>
<feature type="region of interest" description="Disordered" evidence="1">
    <location>
        <begin position="97"/>
        <end position="153"/>
    </location>
</feature>
<dbReference type="AlphaFoldDB" id="A0AAV0F4P0"/>
<gene>
    <name evidence="2" type="ORF">CEPIT_LOCUS30682</name>
</gene>
<feature type="compositionally biased region" description="Basic and acidic residues" evidence="1">
    <location>
        <begin position="97"/>
        <end position="143"/>
    </location>
</feature>
<evidence type="ECO:0000256" key="1">
    <source>
        <dbReference type="SAM" id="MobiDB-lite"/>
    </source>
</evidence>
<evidence type="ECO:0000313" key="2">
    <source>
        <dbReference type="EMBL" id="CAH9130506.1"/>
    </source>
</evidence>
<evidence type="ECO:0000313" key="3">
    <source>
        <dbReference type="Proteomes" id="UP001152523"/>
    </source>
</evidence>
<organism evidence="2 3">
    <name type="scientific">Cuscuta epithymum</name>
    <dbReference type="NCBI Taxonomy" id="186058"/>
    <lineage>
        <taxon>Eukaryota</taxon>
        <taxon>Viridiplantae</taxon>
        <taxon>Streptophyta</taxon>
        <taxon>Embryophyta</taxon>
        <taxon>Tracheophyta</taxon>
        <taxon>Spermatophyta</taxon>
        <taxon>Magnoliopsida</taxon>
        <taxon>eudicotyledons</taxon>
        <taxon>Gunneridae</taxon>
        <taxon>Pentapetalae</taxon>
        <taxon>asterids</taxon>
        <taxon>lamiids</taxon>
        <taxon>Solanales</taxon>
        <taxon>Convolvulaceae</taxon>
        <taxon>Cuscuteae</taxon>
        <taxon>Cuscuta</taxon>
        <taxon>Cuscuta subgen. Cuscuta</taxon>
    </lineage>
</organism>
<accession>A0AAV0F4P0</accession>